<accession>A0A0D9QEJ9</accession>
<evidence type="ECO:0000313" key="3">
    <source>
        <dbReference type="Proteomes" id="UP000054561"/>
    </source>
</evidence>
<reference evidence="2 3" key="1">
    <citation type="submission" date="2014-03" db="EMBL/GenBank/DDBJ databases">
        <title>The Genome Sequence of Plasmodium fragile nilgiri.</title>
        <authorList>
            <consortium name="The Broad Institute Genomics Platform"/>
            <consortium name="The Broad Institute Genome Sequencing Center for Infectious Disease"/>
            <person name="Neafsey D."/>
            <person name="Duraisingh M."/>
            <person name="Young S.K."/>
            <person name="Zeng Q."/>
            <person name="Gargeya S."/>
            <person name="Abouelleil A."/>
            <person name="Alvarado L."/>
            <person name="Chapman S.B."/>
            <person name="Gainer-Dewar J."/>
            <person name="Goldberg J."/>
            <person name="Griggs A."/>
            <person name="Gujja S."/>
            <person name="Hansen M."/>
            <person name="Howarth C."/>
            <person name="Imamovic A."/>
            <person name="Larimer J."/>
            <person name="Pearson M."/>
            <person name="Poon T.W."/>
            <person name="Priest M."/>
            <person name="Roberts A."/>
            <person name="Saif S."/>
            <person name="Shea T."/>
            <person name="Sykes S."/>
            <person name="Wortman J."/>
            <person name="Nusbaum C."/>
            <person name="Birren B."/>
        </authorList>
    </citation>
    <scope>NUCLEOTIDE SEQUENCE [LARGE SCALE GENOMIC DNA]</scope>
    <source>
        <strain evidence="3">nilgiri</strain>
    </source>
</reference>
<feature type="compositionally biased region" description="Acidic residues" evidence="1">
    <location>
        <begin position="272"/>
        <end position="305"/>
    </location>
</feature>
<dbReference type="AlphaFoldDB" id="A0A0D9QEJ9"/>
<dbReference type="GeneID" id="24270250"/>
<protein>
    <recommendedName>
        <fullName evidence="4">Schizont-infected cell agglutination extracellular alpha domain-containing protein</fullName>
    </recommendedName>
</protein>
<feature type="compositionally biased region" description="Low complexity" evidence="1">
    <location>
        <begin position="423"/>
        <end position="439"/>
    </location>
</feature>
<dbReference type="Proteomes" id="UP000054561">
    <property type="component" value="Unassembled WGS sequence"/>
</dbReference>
<organism evidence="2 3">
    <name type="scientific">Plasmodium fragile</name>
    <dbReference type="NCBI Taxonomy" id="5857"/>
    <lineage>
        <taxon>Eukaryota</taxon>
        <taxon>Sar</taxon>
        <taxon>Alveolata</taxon>
        <taxon>Apicomplexa</taxon>
        <taxon>Aconoidasida</taxon>
        <taxon>Haemosporida</taxon>
        <taxon>Plasmodiidae</taxon>
        <taxon>Plasmodium</taxon>
        <taxon>Plasmodium (Plasmodium)</taxon>
    </lineage>
</organism>
<dbReference type="VEuPathDB" id="PlasmoDB:AK88_04936"/>
<feature type="compositionally biased region" description="Pro residues" evidence="1">
    <location>
        <begin position="359"/>
        <end position="369"/>
    </location>
</feature>
<evidence type="ECO:0000256" key="1">
    <source>
        <dbReference type="SAM" id="MobiDB-lite"/>
    </source>
</evidence>
<evidence type="ECO:0008006" key="4">
    <source>
        <dbReference type="Google" id="ProtNLM"/>
    </source>
</evidence>
<dbReference type="RefSeq" id="XP_012337963.1">
    <property type="nucleotide sequence ID" value="XM_012482540.1"/>
</dbReference>
<feature type="compositionally biased region" description="Basic and acidic residues" evidence="1">
    <location>
        <begin position="402"/>
        <end position="413"/>
    </location>
</feature>
<sequence length="476" mass="51476">MSAELAHILAQYVKDRGLVGNDGGYQVSLDKDIADMLGEFIQHMETKESLMEDLGSNCNNEGWFHPRGGENTRHVGYTVGDKVVCKLMATALWFLSTSTHVQRTQDSSQLNNVRLKEYVKCAIVTMFASILEQSACGGTWPIHNAWKVMNRMWASGIQGLSIDGGCKKLLEIDIQRGTWSMKETIKNWLKKNTRLRKKISGEKLANKCNKVVGQGEKAGVQGTKEQLGDVHGKEEAAIMKQLQRGTKNIVKLVTKQFRGRIGGATGNSLDQTAEDSEQDDEDDEDEDDEDDDDDDKDEDAQEDAANDTKPAEAAGADPHGEQPSAPSPAGASGVGTGTPSGQPRSDGAAGENRVTAAPVPVPQPPPAAPPQREDGQGPKEEPKDKNTSAGKQDGPSCVTTINDKKVHRTDFHDNNVGIQLTFTDTSPSSGCSGSSTPGSESDENKERQKKKKNNNETTLSAESGRETTESEQPNVE</sequence>
<keyword evidence="3" id="KW-1185">Reference proteome</keyword>
<feature type="region of interest" description="Disordered" evidence="1">
    <location>
        <begin position="261"/>
        <end position="476"/>
    </location>
</feature>
<feature type="compositionally biased region" description="Basic and acidic residues" evidence="1">
    <location>
        <begin position="371"/>
        <end position="386"/>
    </location>
</feature>
<gene>
    <name evidence="2" type="ORF">AK88_04936</name>
</gene>
<dbReference type="EMBL" id="KQ001726">
    <property type="protein sequence ID" value="KJP85433.1"/>
    <property type="molecule type" value="Genomic_DNA"/>
</dbReference>
<name>A0A0D9QEJ9_PLAFR</name>
<proteinExistence type="predicted"/>
<evidence type="ECO:0000313" key="2">
    <source>
        <dbReference type="EMBL" id="KJP85433.1"/>
    </source>
</evidence>